<keyword evidence="2" id="KW-0521">NADP</keyword>
<dbReference type="InterPro" id="IPR051122">
    <property type="entry name" value="SDR_DHRS6-like"/>
</dbReference>
<evidence type="ECO:0000313" key="4">
    <source>
        <dbReference type="EMBL" id="KAF2454172.1"/>
    </source>
</evidence>
<evidence type="ECO:0000256" key="1">
    <source>
        <dbReference type="ARBA" id="ARBA00006484"/>
    </source>
</evidence>
<dbReference type="Pfam" id="PF23441">
    <property type="entry name" value="SDR"/>
    <property type="match status" value="1"/>
</dbReference>
<protein>
    <recommendedName>
        <fullName evidence="6">Short chain dehydrogenase</fullName>
    </recommendedName>
</protein>
<organism evidence="4 5">
    <name type="scientific">Lineolata rhizophorae</name>
    <dbReference type="NCBI Taxonomy" id="578093"/>
    <lineage>
        <taxon>Eukaryota</taxon>
        <taxon>Fungi</taxon>
        <taxon>Dikarya</taxon>
        <taxon>Ascomycota</taxon>
        <taxon>Pezizomycotina</taxon>
        <taxon>Dothideomycetes</taxon>
        <taxon>Dothideomycetes incertae sedis</taxon>
        <taxon>Lineolatales</taxon>
        <taxon>Lineolataceae</taxon>
        <taxon>Lineolata</taxon>
    </lineage>
</organism>
<dbReference type="Gene3D" id="3.40.50.720">
    <property type="entry name" value="NAD(P)-binding Rossmann-like Domain"/>
    <property type="match status" value="1"/>
</dbReference>
<dbReference type="EMBL" id="MU001693">
    <property type="protein sequence ID" value="KAF2454172.1"/>
    <property type="molecule type" value="Genomic_DNA"/>
</dbReference>
<dbReference type="PANTHER" id="PTHR43477:SF1">
    <property type="entry name" value="DIHYDROANTICAPSIN 7-DEHYDROGENASE"/>
    <property type="match status" value="1"/>
</dbReference>
<evidence type="ECO:0000256" key="3">
    <source>
        <dbReference type="ARBA" id="ARBA00023002"/>
    </source>
</evidence>
<comment type="similarity">
    <text evidence="1">Belongs to the short-chain dehydrogenases/reductases (SDR) family.</text>
</comment>
<name>A0A6A6NRX3_9PEZI</name>
<dbReference type="AlphaFoldDB" id="A0A6A6NRX3"/>
<dbReference type="GO" id="GO:0016491">
    <property type="term" value="F:oxidoreductase activity"/>
    <property type="evidence" value="ECO:0007669"/>
    <property type="project" value="UniProtKB-KW"/>
</dbReference>
<sequence>MPDQTKFNKLANKHVLILGGTSGIGYGVAEACLESGAARVIVASSNSERISKAVSKLTSAYPSRASAVVGGPATDLSNQDTIDANIKALLESTVAGGKLDHVVMTAGDALKYKPIAETDMPDMIQSGMVRYFGSLLLAKHCPSYMNPGPGSSLTLTSGLMAQKPRPGVSSGIGYGAAIFILAKSLSVDLKPLRVNVISPGAVLTEFWGAFPAGQVEAMMKMFEEKMTTGVMGKVEDVAEAYIYCMKDANMAGEIVSTNGGGLAM</sequence>
<evidence type="ECO:0008006" key="6">
    <source>
        <dbReference type="Google" id="ProtNLM"/>
    </source>
</evidence>
<accession>A0A6A6NRX3</accession>
<proteinExistence type="inferred from homology"/>
<dbReference type="PANTHER" id="PTHR43477">
    <property type="entry name" value="DIHYDROANTICAPSIN 7-DEHYDROGENASE"/>
    <property type="match status" value="1"/>
</dbReference>
<reference evidence="4" key="1">
    <citation type="journal article" date="2020" name="Stud. Mycol.">
        <title>101 Dothideomycetes genomes: a test case for predicting lifestyles and emergence of pathogens.</title>
        <authorList>
            <person name="Haridas S."/>
            <person name="Albert R."/>
            <person name="Binder M."/>
            <person name="Bloem J."/>
            <person name="Labutti K."/>
            <person name="Salamov A."/>
            <person name="Andreopoulos B."/>
            <person name="Baker S."/>
            <person name="Barry K."/>
            <person name="Bills G."/>
            <person name="Bluhm B."/>
            <person name="Cannon C."/>
            <person name="Castanera R."/>
            <person name="Culley D."/>
            <person name="Daum C."/>
            <person name="Ezra D."/>
            <person name="Gonzalez J."/>
            <person name="Henrissat B."/>
            <person name="Kuo A."/>
            <person name="Liang C."/>
            <person name="Lipzen A."/>
            <person name="Lutzoni F."/>
            <person name="Magnuson J."/>
            <person name="Mondo S."/>
            <person name="Nolan M."/>
            <person name="Ohm R."/>
            <person name="Pangilinan J."/>
            <person name="Park H.-J."/>
            <person name="Ramirez L."/>
            <person name="Alfaro M."/>
            <person name="Sun H."/>
            <person name="Tritt A."/>
            <person name="Yoshinaga Y."/>
            <person name="Zwiers L.-H."/>
            <person name="Turgeon B."/>
            <person name="Goodwin S."/>
            <person name="Spatafora J."/>
            <person name="Crous P."/>
            <person name="Grigoriev I."/>
        </authorList>
    </citation>
    <scope>NUCLEOTIDE SEQUENCE</scope>
    <source>
        <strain evidence="4">ATCC 16933</strain>
    </source>
</reference>
<dbReference type="SUPFAM" id="SSF51735">
    <property type="entry name" value="NAD(P)-binding Rossmann-fold domains"/>
    <property type="match status" value="1"/>
</dbReference>
<keyword evidence="5" id="KW-1185">Reference proteome</keyword>
<dbReference type="OrthoDB" id="294295at2759"/>
<dbReference type="CDD" id="cd05233">
    <property type="entry name" value="SDR_c"/>
    <property type="match status" value="1"/>
</dbReference>
<gene>
    <name evidence="4" type="ORF">BDY21DRAFT_113607</name>
</gene>
<dbReference type="PRINTS" id="PR00081">
    <property type="entry name" value="GDHRDH"/>
</dbReference>
<dbReference type="InterPro" id="IPR057571">
    <property type="entry name" value="SDR_PhqE-like"/>
</dbReference>
<dbReference type="Proteomes" id="UP000799766">
    <property type="component" value="Unassembled WGS sequence"/>
</dbReference>
<dbReference type="InterPro" id="IPR036291">
    <property type="entry name" value="NAD(P)-bd_dom_sf"/>
</dbReference>
<evidence type="ECO:0000256" key="2">
    <source>
        <dbReference type="ARBA" id="ARBA00022857"/>
    </source>
</evidence>
<keyword evidence="3" id="KW-0560">Oxidoreductase</keyword>
<evidence type="ECO:0000313" key="5">
    <source>
        <dbReference type="Proteomes" id="UP000799766"/>
    </source>
</evidence>
<dbReference type="InterPro" id="IPR002347">
    <property type="entry name" value="SDR_fam"/>
</dbReference>